<evidence type="ECO:0000313" key="2">
    <source>
        <dbReference type="EMBL" id="MCS0606779.1"/>
    </source>
</evidence>
<keyword evidence="1" id="KW-0472">Membrane</keyword>
<name>A0ABT2BE31_9BURK</name>
<comment type="caution">
    <text evidence="2">The sequence shown here is derived from an EMBL/GenBank/DDBJ whole genome shotgun (WGS) entry which is preliminary data.</text>
</comment>
<reference evidence="2 3" key="1">
    <citation type="submission" date="2022-08" db="EMBL/GenBank/DDBJ databases">
        <title>Reclassification of Massilia species as members of the genera Telluria, Duganella, Pseudoduganella, Mokoshia gen. nov. and Zemynaea gen. nov. using orthogonal and non-orthogonal genome-based approaches.</title>
        <authorList>
            <person name="Bowman J.P."/>
        </authorList>
    </citation>
    <scope>NUCLEOTIDE SEQUENCE [LARGE SCALE GENOMIC DNA]</scope>
    <source>
        <strain evidence="2 3">JCM 31607</strain>
    </source>
</reference>
<dbReference type="RefSeq" id="WP_258854581.1">
    <property type="nucleotide sequence ID" value="NZ_JANUGV010000001.1"/>
</dbReference>
<dbReference type="Proteomes" id="UP001205861">
    <property type="component" value="Unassembled WGS sequence"/>
</dbReference>
<gene>
    <name evidence="2" type="ORF">NX773_01195</name>
</gene>
<keyword evidence="1" id="KW-0812">Transmembrane</keyword>
<proteinExistence type="predicted"/>
<dbReference type="InterPro" id="IPR023991">
    <property type="entry name" value="Bacteriocin_IIb_lactobn/cerein"/>
</dbReference>
<protein>
    <submittedName>
        <fullName evidence="2">Class IIb bacteriocin, lactobin A/cerein 7B family</fullName>
    </submittedName>
</protein>
<evidence type="ECO:0000256" key="1">
    <source>
        <dbReference type="SAM" id="Phobius"/>
    </source>
</evidence>
<dbReference type="EMBL" id="JANUGV010000001">
    <property type="protein sequence ID" value="MCS0606779.1"/>
    <property type="molecule type" value="Genomic_DNA"/>
</dbReference>
<keyword evidence="1" id="KW-1133">Transmembrane helix</keyword>
<dbReference type="NCBIfam" id="TIGR03949">
    <property type="entry name" value="bact_IIb_cerein"/>
    <property type="match status" value="1"/>
</dbReference>
<accession>A0ABT2BE31</accession>
<feature type="transmembrane region" description="Helical" evidence="1">
    <location>
        <begin position="16"/>
        <end position="38"/>
    </location>
</feature>
<evidence type="ECO:0000313" key="3">
    <source>
        <dbReference type="Proteomes" id="UP001205861"/>
    </source>
</evidence>
<sequence length="49" mass="5081">MQELNYDEIEAVNGGSVLLILAGIAIGAAVGVGIYNGYKDAENAAKQKK</sequence>
<keyword evidence="3" id="KW-1185">Reference proteome</keyword>
<organism evidence="2 3">
    <name type="scientific">Massilia solisilvae</name>
    <dbReference type="NCBI Taxonomy" id="1811225"/>
    <lineage>
        <taxon>Bacteria</taxon>
        <taxon>Pseudomonadati</taxon>
        <taxon>Pseudomonadota</taxon>
        <taxon>Betaproteobacteria</taxon>
        <taxon>Burkholderiales</taxon>
        <taxon>Oxalobacteraceae</taxon>
        <taxon>Telluria group</taxon>
        <taxon>Massilia</taxon>
    </lineage>
</organism>